<proteinExistence type="predicted"/>
<feature type="compositionally biased region" description="Basic and acidic residues" evidence="1">
    <location>
        <begin position="33"/>
        <end position="45"/>
    </location>
</feature>
<feature type="region of interest" description="Disordered" evidence="1">
    <location>
        <begin position="1"/>
        <end position="181"/>
    </location>
</feature>
<protein>
    <recommendedName>
        <fullName evidence="4">Kinetochore protein fta7</fullName>
    </recommendedName>
</protein>
<evidence type="ECO:0000313" key="2">
    <source>
        <dbReference type="EMBL" id="KAL1837411.1"/>
    </source>
</evidence>
<evidence type="ECO:0008006" key="4">
    <source>
        <dbReference type="Google" id="ProtNLM"/>
    </source>
</evidence>
<accession>A0ABR3V6R4</accession>
<dbReference type="EMBL" id="JAZGSY010000297">
    <property type="protein sequence ID" value="KAL1837411.1"/>
    <property type="molecule type" value="Genomic_DNA"/>
</dbReference>
<dbReference type="Proteomes" id="UP001583172">
    <property type="component" value="Unassembled WGS sequence"/>
</dbReference>
<evidence type="ECO:0000256" key="1">
    <source>
        <dbReference type="SAM" id="MobiDB-lite"/>
    </source>
</evidence>
<comment type="caution">
    <text evidence="2">The sequence shown here is derived from an EMBL/GenBank/DDBJ whole genome shotgun (WGS) entry which is preliminary data.</text>
</comment>
<reference evidence="2 3" key="1">
    <citation type="journal article" date="2024" name="Commun. Biol.">
        <title>Comparative genomic analysis of thermophilic fungi reveals convergent evolutionary adaptations and gene losses.</title>
        <authorList>
            <person name="Steindorff A.S."/>
            <person name="Aguilar-Pontes M.V."/>
            <person name="Robinson A.J."/>
            <person name="Andreopoulos B."/>
            <person name="LaButti K."/>
            <person name="Kuo A."/>
            <person name="Mondo S."/>
            <person name="Riley R."/>
            <person name="Otillar R."/>
            <person name="Haridas S."/>
            <person name="Lipzen A."/>
            <person name="Grimwood J."/>
            <person name="Schmutz J."/>
            <person name="Clum A."/>
            <person name="Reid I.D."/>
            <person name="Moisan M.C."/>
            <person name="Butler G."/>
            <person name="Nguyen T.T.M."/>
            <person name="Dewar K."/>
            <person name="Conant G."/>
            <person name="Drula E."/>
            <person name="Henrissat B."/>
            <person name="Hansel C."/>
            <person name="Singer S."/>
            <person name="Hutchinson M.I."/>
            <person name="de Vries R.P."/>
            <person name="Natvig D.O."/>
            <person name="Powell A.J."/>
            <person name="Tsang A."/>
            <person name="Grigoriev I.V."/>
        </authorList>
    </citation>
    <scope>NUCLEOTIDE SEQUENCE [LARGE SCALE GENOMIC DNA]</scope>
    <source>
        <strain evidence="2 3">CBS 620.91</strain>
    </source>
</reference>
<keyword evidence="3" id="KW-1185">Reference proteome</keyword>
<evidence type="ECO:0000313" key="3">
    <source>
        <dbReference type="Proteomes" id="UP001583172"/>
    </source>
</evidence>
<sequence>MATEGDTTATCTMAPSDPKSKRKRGRQPAASRAVKDATEHNEDARPRKRKRPEPEAKAEAEQTQPEESPESSRETIKSSKGKAAADPDKAAASSKSKRGRALAEVSVSKVQNQASPPPREREQPLKQRRRRVSDDAESPQGSTSAPPAKPFKATSKSAEDNNNNNNNDDDAPNPHRPFTTLTTLTRHIPRTTIASKWTPLDGPSVEAISSILTDCTLPVLHRLRDRDARYAQAQSILNTFSARLRAKLVKGMPFPPPSLPVTGGKNGKSDKSGSHAAEFDFEQTVTTIAGLERVLDPLLHSVALLKAEKEREERALERDYAALRKLEGNARAQARGWREGGEKGRGHVLAAGIGAVGRDVGKKESGLEVVNKGEREVGVFKDLQEEELLALSQQISSHMESMQNNLSQIEGILPAIAKSRAALQGTLCEHLDPEQYEQVVLG</sequence>
<dbReference type="InterPro" id="IPR025212">
    <property type="entry name" value="CAD_CENP-Q"/>
</dbReference>
<feature type="compositionally biased region" description="Polar residues" evidence="1">
    <location>
        <begin position="1"/>
        <end position="13"/>
    </location>
</feature>
<dbReference type="Pfam" id="PF13094">
    <property type="entry name" value="CENP-Q"/>
    <property type="match status" value="1"/>
</dbReference>
<gene>
    <name evidence="2" type="ORF">VTJ49DRAFT_3803</name>
</gene>
<name>A0ABR3V6R4_HUMIN</name>
<feature type="compositionally biased region" description="Basic and acidic residues" evidence="1">
    <location>
        <begin position="70"/>
        <end position="89"/>
    </location>
</feature>
<organism evidence="2 3">
    <name type="scientific">Humicola insolens</name>
    <name type="common">Soft-rot fungus</name>
    <dbReference type="NCBI Taxonomy" id="85995"/>
    <lineage>
        <taxon>Eukaryota</taxon>
        <taxon>Fungi</taxon>
        <taxon>Dikarya</taxon>
        <taxon>Ascomycota</taxon>
        <taxon>Pezizomycotina</taxon>
        <taxon>Sordariomycetes</taxon>
        <taxon>Sordariomycetidae</taxon>
        <taxon>Sordariales</taxon>
        <taxon>Chaetomiaceae</taxon>
        <taxon>Mycothermus</taxon>
    </lineage>
</organism>
<feature type="region of interest" description="Disordered" evidence="1">
    <location>
        <begin position="255"/>
        <end position="274"/>
    </location>
</feature>